<dbReference type="GO" id="GO:0005615">
    <property type="term" value="C:extracellular space"/>
    <property type="evidence" value="ECO:0007669"/>
    <property type="project" value="InterPro"/>
</dbReference>
<dbReference type="Gene3D" id="2.30.39.10">
    <property type="entry name" value="Alpha-1-antitrypsin, domain 1"/>
    <property type="match status" value="1"/>
</dbReference>
<evidence type="ECO:0000256" key="1">
    <source>
        <dbReference type="ARBA" id="ARBA00009500"/>
    </source>
</evidence>
<dbReference type="InterPro" id="IPR042178">
    <property type="entry name" value="Serpin_sf_1"/>
</dbReference>
<dbReference type="InterPro" id="IPR000215">
    <property type="entry name" value="Serpin_fam"/>
</dbReference>
<dbReference type="Proteomes" id="UP000694680">
    <property type="component" value="Chromosome 24"/>
</dbReference>
<dbReference type="PANTHER" id="PTHR11461:SF363">
    <property type="entry name" value="SERINE (OR CYSTEINE) PROTEINASE INHIBITOR, CLADE A (ALPHA-1 ANTIPROTEINASE, ANTITRYPSIN), MEMBER 1, LIKE PRECURSOR-RELATED"/>
    <property type="match status" value="1"/>
</dbReference>
<dbReference type="GO" id="GO:0004867">
    <property type="term" value="F:serine-type endopeptidase inhibitor activity"/>
    <property type="evidence" value="ECO:0007669"/>
    <property type="project" value="InterPro"/>
</dbReference>
<proteinExistence type="inferred from homology"/>
<organism evidence="6 7">
    <name type="scientific">Gouania willdenowi</name>
    <name type="common">Blunt-snouted clingfish</name>
    <name type="synonym">Lepadogaster willdenowi</name>
    <dbReference type="NCBI Taxonomy" id="441366"/>
    <lineage>
        <taxon>Eukaryota</taxon>
        <taxon>Metazoa</taxon>
        <taxon>Chordata</taxon>
        <taxon>Craniata</taxon>
        <taxon>Vertebrata</taxon>
        <taxon>Euteleostomi</taxon>
        <taxon>Actinopterygii</taxon>
        <taxon>Neopterygii</taxon>
        <taxon>Teleostei</taxon>
        <taxon>Neoteleostei</taxon>
        <taxon>Acanthomorphata</taxon>
        <taxon>Ovalentaria</taxon>
        <taxon>Blenniimorphae</taxon>
        <taxon>Blenniiformes</taxon>
        <taxon>Gobiesocoidei</taxon>
        <taxon>Gobiesocidae</taxon>
        <taxon>Gobiesocinae</taxon>
        <taxon>Gouania</taxon>
    </lineage>
</organism>
<dbReference type="PANTHER" id="PTHR11461">
    <property type="entry name" value="SERINE PROTEASE INHIBITOR, SERPIN"/>
    <property type="match status" value="1"/>
</dbReference>
<keyword evidence="7" id="KW-1185">Reference proteome</keyword>
<dbReference type="FunFam" id="2.30.39.10:FF:000003">
    <property type="entry name" value="alpha-1-antitrypsin isoform X1"/>
    <property type="match status" value="1"/>
</dbReference>
<feature type="domain" description="Serpin" evidence="5">
    <location>
        <begin position="52"/>
        <end position="406"/>
    </location>
</feature>
<gene>
    <name evidence="6" type="primary">LOC114458089</name>
</gene>
<dbReference type="InterPro" id="IPR036186">
    <property type="entry name" value="Serpin_sf"/>
</dbReference>
<evidence type="ECO:0000256" key="2">
    <source>
        <dbReference type="ARBA" id="ARBA00022729"/>
    </source>
</evidence>
<dbReference type="InterPro" id="IPR023795">
    <property type="entry name" value="Serpin_CS"/>
</dbReference>
<dbReference type="AlphaFoldDB" id="A0A8C5I629"/>
<evidence type="ECO:0000256" key="4">
    <source>
        <dbReference type="RuleBase" id="RU000411"/>
    </source>
</evidence>
<dbReference type="InterPro" id="IPR023796">
    <property type="entry name" value="Serpin_dom"/>
</dbReference>
<accession>A0A8C5I629</accession>
<evidence type="ECO:0000259" key="5">
    <source>
        <dbReference type="SMART" id="SM00093"/>
    </source>
</evidence>
<dbReference type="Ensembl" id="ENSGWIT00000058431.1">
    <property type="protein sequence ID" value="ENSGWIP00000054212.1"/>
    <property type="gene ID" value="ENSGWIG00000025947.1"/>
</dbReference>
<keyword evidence="2" id="KW-0732">Signal</keyword>
<protein>
    <submittedName>
        <fullName evidence="6">Alpha-1-antitrypsin homolog</fullName>
    </submittedName>
</protein>
<dbReference type="InterPro" id="IPR042185">
    <property type="entry name" value="Serpin_sf_2"/>
</dbReference>
<evidence type="ECO:0000256" key="3">
    <source>
        <dbReference type="ARBA" id="ARBA00023180"/>
    </source>
</evidence>
<dbReference type="FunFam" id="2.10.310.10:FF:000001">
    <property type="entry name" value="Serpin family A member 1"/>
    <property type="match status" value="1"/>
</dbReference>
<dbReference type="SUPFAM" id="SSF56574">
    <property type="entry name" value="Serpins"/>
    <property type="match status" value="1"/>
</dbReference>
<dbReference type="SMART" id="SM00093">
    <property type="entry name" value="SERPIN"/>
    <property type="match status" value="1"/>
</dbReference>
<dbReference type="Gene3D" id="2.10.310.10">
    <property type="entry name" value="Serpins superfamily"/>
    <property type="match status" value="1"/>
</dbReference>
<reference evidence="6" key="1">
    <citation type="submission" date="2020-06" db="EMBL/GenBank/DDBJ databases">
        <authorList>
            <consortium name="Wellcome Sanger Institute Data Sharing"/>
        </authorList>
    </citation>
    <scope>NUCLEOTIDE SEQUENCE [LARGE SCALE GENOMIC DNA]</scope>
</reference>
<dbReference type="Gene3D" id="3.30.497.10">
    <property type="entry name" value="Antithrombin, subunit I, domain 2"/>
    <property type="match status" value="1"/>
</dbReference>
<name>A0A8C5I629_GOUWI</name>
<dbReference type="FunFam" id="3.30.497.10:FF:000001">
    <property type="entry name" value="Serine protease inhibitor"/>
    <property type="match status" value="1"/>
</dbReference>
<dbReference type="Pfam" id="PF00079">
    <property type="entry name" value="Serpin"/>
    <property type="match status" value="1"/>
</dbReference>
<keyword evidence="3" id="KW-0325">Glycoprotein</keyword>
<dbReference type="PROSITE" id="PS00284">
    <property type="entry name" value="SERPIN"/>
    <property type="match status" value="1"/>
</dbReference>
<sequence length="409" mass="46146">VLKNITLEMYGVYQSWALVAVMVSVVWADHHQHEENKPSYKILSSPNADFAFALYKSLNTRTPAGKNIFYSPLGISTALSMVSTGARGDTQQQVFSSLGYSALNQTQVNEAYGNLFMHGYSRDNLKLDVGNALAVRSGFSPMEKFLTDIRSYYSGEIFNVNMDRRAEAVAEINAHIANKTRNKIKDMVKDLDTNMTMVLMNYVYFKGLWQKPFNQDDTRKANFHVNTTTKVTIDMMKRTGHYKAYWDNGNHTTVIMLPYKGNSTMMVVLPKEGKMKEVENLISRDSIRHWRKSVSTRYVELIMPKFFVSADASLKEILKEMGMTKAFENTADFSGISNKVKIKLSKVSHRATLSVTEKGTEAAASTVVEFTLHSLPPTVRVNRPFLVFILESVTDSILFMGKINNPADV</sequence>
<reference evidence="6" key="3">
    <citation type="submission" date="2025-09" db="UniProtKB">
        <authorList>
            <consortium name="Ensembl"/>
        </authorList>
    </citation>
    <scope>IDENTIFICATION</scope>
</reference>
<reference evidence="6" key="2">
    <citation type="submission" date="2025-08" db="UniProtKB">
        <authorList>
            <consortium name="Ensembl"/>
        </authorList>
    </citation>
    <scope>IDENTIFICATION</scope>
</reference>
<evidence type="ECO:0000313" key="6">
    <source>
        <dbReference type="Ensembl" id="ENSGWIP00000054212.1"/>
    </source>
</evidence>
<evidence type="ECO:0000313" key="7">
    <source>
        <dbReference type="Proteomes" id="UP000694680"/>
    </source>
</evidence>
<comment type="similarity">
    <text evidence="1 4">Belongs to the serpin family.</text>
</comment>